<reference evidence="1 2" key="1">
    <citation type="submission" date="2019-09" db="EMBL/GenBank/DDBJ databases">
        <title>The hologenome of the rock-dwelling lichen Lasallia pustulata.</title>
        <authorList>
            <person name="Greshake Tzovaras B."/>
            <person name="Segers F."/>
            <person name="Bicker A."/>
            <person name="Dal Grande F."/>
            <person name="Otte J."/>
            <person name="Hankeln T."/>
            <person name="Schmitt I."/>
            <person name="Ebersberger I."/>
        </authorList>
    </citation>
    <scope>NUCLEOTIDE SEQUENCE [LARGE SCALE GENOMIC DNA]</scope>
    <source>
        <strain evidence="1">A1-1</strain>
    </source>
</reference>
<evidence type="ECO:0000313" key="2">
    <source>
        <dbReference type="Proteomes" id="UP000324767"/>
    </source>
</evidence>
<comment type="caution">
    <text evidence="1">The sequence shown here is derived from an EMBL/GenBank/DDBJ whole genome shotgun (WGS) entry which is preliminary data.</text>
</comment>
<evidence type="ECO:0000313" key="1">
    <source>
        <dbReference type="EMBL" id="KAA6411248.1"/>
    </source>
</evidence>
<accession>A0A5M8PP17</accession>
<gene>
    <name evidence="1" type="ORF">FRX48_04528</name>
</gene>
<protein>
    <submittedName>
        <fullName evidence="1">Uncharacterized protein</fullName>
    </submittedName>
</protein>
<name>A0A5M8PP17_9LECA</name>
<proteinExistence type="predicted"/>
<sequence length="127" mass="14446">MSLIKCHFITFTHTCGHRSYQSTHYCKANKCPDMDYSHKHSSDLCSYCQLWDRVDRGEAKSPASAPPPIVCSQTTVKYTCGSSSFRTVHQCGREECKRIAHELEDSEQVCCICQAAGYPYWPQDLVE</sequence>
<dbReference type="Proteomes" id="UP000324767">
    <property type="component" value="Unassembled WGS sequence"/>
</dbReference>
<organism evidence="1 2">
    <name type="scientific">Lasallia pustulata</name>
    <dbReference type="NCBI Taxonomy" id="136370"/>
    <lineage>
        <taxon>Eukaryota</taxon>
        <taxon>Fungi</taxon>
        <taxon>Dikarya</taxon>
        <taxon>Ascomycota</taxon>
        <taxon>Pezizomycotina</taxon>
        <taxon>Lecanoromycetes</taxon>
        <taxon>OSLEUM clade</taxon>
        <taxon>Umbilicariomycetidae</taxon>
        <taxon>Umbilicariales</taxon>
        <taxon>Umbilicariaceae</taxon>
        <taxon>Lasallia</taxon>
    </lineage>
</organism>
<dbReference type="AlphaFoldDB" id="A0A5M8PP17"/>
<dbReference type="EMBL" id="VXIT01000007">
    <property type="protein sequence ID" value="KAA6411248.1"/>
    <property type="molecule type" value="Genomic_DNA"/>
</dbReference>